<dbReference type="InterPro" id="IPR016024">
    <property type="entry name" value="ARM-type_fold"/>
</dbReference>
<proteinExistence type="predicted"/>
<feature type="non-terminal residue" evidence="1">
    <location>
        <position position="61"/>
    </location>
</feature>
<sequence length="61" mass="6630">MSLHLQALHNLTEFDSDYMVGTVLPSLLKNVNSIDANARHGSIIAIGEIVHALHLKKGLVL</sequence>
<evidence type="ECO:0000313" key="2">
    <source>
        <dbReference type="Proteomes" id="UP000479000"/>
    </source>
</evidence>
<gene>
    <name evidence="1" type="ORF">NTEN_LOCUS700</name>
</gene>
<dbReference type="SUPFAM" id="SSF48371">
    <property type="entry name" value="ARM repeat"/>
    <property type="match status" value="1"/>
</dbReference>
<dbReference type="Proteomes" id="UP000479000">
    <property type="component" value="Unassembled WGS sequence"/>
</dbReference>
<reference evidence="1 2" key="1">
    <citation type="submission" date="2020-02" db="EMBL/GenBank/DDBJ databases">
        <authorList>
            <person name="Ferguson B K."/>
        </authorList>
    </citation>
    <scope>NUCLEOTIDE SEQUENCE [LARGE SCALE GENOMIC DNA]</scope>
</reference>
<dbReference type="EMBL" id="CADCXU010001254">
    <property type="protein sequence ID" value="CAA9993822.1"/>
    <property type="molecule type" value="Genomic_DNA"/>
</dbReference>
<evidence type="ECO:0000313" key="1">
    <source>
        <dbReference type="EMBL" id="CAA9993822.1"/>
    </source>
</evidence>
<protein>
    <submittedName>
        <fullName evidence="1">Uncharacterized protein</fullName>
    </submittedName>
</protein>
<dbReference type="AlphaFoldDB" id="A0A6H5FW04"/>
<dbReference type="OrthoDB" id="10253476at2759"/>
<organism evidence="1 2">
    <name type="scientific">Nesidiocoris tenuis</name>
    <dbReference type="NCBI Taxonomy" id="355587"/>
    <lineage>
        <taxon>Eukaryota</taxon>
        <taxon>Metazoa</taxon>
        <taxon>Ecdysozoa</taxon>
        <taxon>Arthropoda</taxon>
        <taxon>Hexapoda</taxon>
        <taxon>Insecta</taxon>
        <taxon>Pterygota</taxon>
        <taxon>Neoptera</taxon>
        <taxon>Paraneoptera</taxon>
        <taxon>Hemiptera</taxon>
        <taxon>Heteroptera</taxon>
        <taxon>Panheteroptera</taxon>
        <taxon>Cimicomorpha</taxon>
        <taxon>Miridae</taxon>
        <taxon>Dicyphina</taxon>
        <taxon>Nesidiocoris</taxon>
    </lineage>
</organism>
<name>A0A6H5FW04_9HEMI</name>
<accession>A0A6H5FW04</accession>
<keyword evidence="2" id="KW-1185">Reference proteome</keyword>